<evidence type="ECO:0000313" key="3">
    <source>
        <dbReference type="Proteomes" id="UP000332933"/>
    </source>
</evidence>
<sequence length="133" mass="14679">MISTIEAIGGVLYLVLSTGAMHHYLVLLNPSMINDLWWADFNASGAHSYLVDLANMQLNTNANGTVDLFDLAMAIPKDYSQYITPIPVSPVYARQVLYTTRTDFETLIPAGRNCFRVVRSPPKGDASAAPFPW</sequence>
<gene>
    <name evidence="2" type="primary">Aste57867_3953</name>
    <name evidence="1" type="ORF">As57867_003942</name>
    <name evidence="2" type="ORF">ASTE57867_3953</name>
</gene>
<proteinExistence type="predicted"/>
<dbReference type="EMBL" id="CAADRA010000845">
    <property type="protein sequence ID" value="VFT81090.1"/>
    <property type="molecule type" value="Genomic_DNA"/>
</dbReference>
<reference evidence="1" key="2">
    <citation type="submission" date="2019-06" db="EMBL/GenBank/DDBJ databases">
        <title>Genomics analysis of Aphanomyces spp. identifies a new class of oomycete effector associated with host adaptation.</title>
        <authorList>
            <person name="Gaulin E."/>
        </authorList>
    </citation>
    <scope>NUCLEOTIDE SEQUENCE</scope>
    <source>
        <strain evidence="1">CBS 578.67</strain>
    </source>
</reference>
<reference evidence="2 3" key="1">
    <citation type="submission" date="2019-03" db="EMBL/GenBank/DDBJ databases">
        <authorList>
            <person name="Gaulin E."/>
            <person name="Dumas B."/>
        </authorList>
    </citation>
    <scope>NUCLEOTIDE SEQUENCE [LARGE SCALE GENOMIC DNA]</scope>
    <source>
        <strain evidence="2">CBS 568.67</strain>
    </source>
</reference>
<evidence type="ECO:0000313" key="1">
    <source>
        <dbReference type="EMBL" id="KAF0714238.1"/>
    </source>
</evidence>
<protein>
    <submittedName>
        <fullName evidence="2">Aste57867_3953 protein</fullName>
    </submittedName>
</protein>
<keyword evidence="3" id="KW-1185">Reference proteome</keyword>
<dbReference type="OrthoDB" id="79567at2759"/>
<evidence type="ECO:0000313" key="2">
    <source>
        <dbReference type="EMBL" id="VFT81090.1"/>
    </source>
</evidence>
<dbReference type="Proteomes" id="UP000332933">
    <property type="component" value="Unassembled WGS sequence"/>
</dbReference>
<name>A0A485KBQ2_9STRA</name>
<organism evidence="2 3">
    <name type="scientific">Aphanomyces stellatus</name>
    <dbReference type="NCBI Taxonomy" id="120398"/>
    <lineage>
        <taxon>Eukaryota</taxon>
        <taxon>Sar</taxon>
        <taxon>Stramenopiles</taxon>
        <taxon>Oomycota</taxon>
        <taxon>Saprolegniomycetes</taxon>
        <taxon>Saprolegniales</taxon>
        <taxon>Verrucalvaceae</taxon>
        <taxon>Aphanomyces</taxon>
    </lineage>
</organism>
<dbReference type="AlphaFoldDB" id="A0A485KBQ2"/>
<dbReference type="EMBL" id="VJMH01000845">
    <property type="protein sequence ID" value="KAF0714238.1"/>
    <property type="molecule type" value="Genomic_DNA"/>
</dbReference>
<accession>A0A485KBQ2</accession>